<dbReference type="EMBL" id="BDCR01000001">
    <property type="protein sequence ID" value="GAT61455.1"/>
    <property type="molecule type" value="Genomic_DNA"/>
</dbReference>
<keyword evidence="7" id="KW-1185">Reference proteome</keyword>
<comment type="similarity">
    <text evidence="2">Belongs to the glycogen phosphorylase family.</text>
</comment>
<name>A0A161LCF1_9BACT</name>
<dbReference type="PANTHER" id="PTHR42655">
    <property type="entry name" value="GLYCOGEN PHOSPHORYLASE"/>
    <property type="match status" value="1"/>
</dbReference>
<reference evidence="7" key="2">
    <citation type="journal article" date="2017" name="Genome Announc.">
        <title>Draft genome sequence of Paludibacter jiangxiensis NM7(T), a propionate-producing fermentative bacterium.</title>
        <authorList>
            <person name="Qiu Y.-L."/>
            <person name="Tourlousse D.M."/>
            <person name="Matsuura N."/>
            <person name="Ohashi A."/>
            <person name="Sekiguchi Y."/>
        </authorList>
    </citation>
    <scope>NUCLEOTIDE SEQUENCE [LARGE SCALE GENOMIC DNA]</scope>
    <source>
        <strain evidence="7">NM7</strain>
    </source>
</reference>
<dbReference type="OrthoDB" id="9760804at2"/>
<sequence>MKLQTSKVNNPNWNEITVTSHVPEKLQKLLEISRNIWWVWNFEATEMFSSIDSKLWNESEGNPIVMLERLNYEKLEELENDQAFMQRLESVYASFQEYINTPFDTKKPSIAYFSMEYGLTNILKIYSGGLGILAGDYLKEASDCRVDMTAIGFLYRYGYFTQSLSMDGQQLAMYEPQNFGLLPIEPVKDEHGNQIQIEVPYPGRIIYANLWKVMVGRIALYLLDTDNDRNSEYDRPITHQLYGGDWENRLKQEYLLGIGGILTLNKLGIQKQVYHCNEGHAALINAQRLVDLIQGSGLSFNQAMEVVRSSSLYTVHTPVPAGHDSFDEGLFGKYMGEFPGRLGISWDEFIDLGRENPGDRNEKFSMSTFACNTCQEVNGVSWLHGKVSQDMFQNIWKGYLPEELHVSYVTNGVHFETWTASEWQRLYDKTFGPEFREDESNLQIWDKIHTVSDEEIWKTRTALKNKLINYIKGQFTETWLKNQGDPSLIVSILEKINPNALIIGFGRRFATYKRAQLLFTDLDRLAKIVNNPHYPVQFLYTGKAHPADGAGQGLIKRIVEISRMPEFQGKIIFLENYDMRLAKRLIAGVDIWLNTPTRPLEASGTSGQKAEMNGVLNFSVLDGWWLEGYVKGAGWALTEKRTYENQDYQNQLDAATIYTILENEIIPLYFAKNSKGYSPEWIQYIKNSIAKIAPRFTTKRMLDDYIERFYNKLSARHEKLIANHFEKAKSIVAWKEKMAAGWDRIELIELSVPEQLRMSPTVNSEYDLKAVVDVKTPDCKNIGLELVMTYRDAKNTEHILDTEEFNLVKTEDTRLTFVLNYRLTKAGTFKIGFRLFPKNEELPHRQDLNFVKWL</sequence>
<gene>
    <name evidence="6" type="ORF">PJIAN_134</name>
</gene>
<keyword evidence="3" id="KW-0021">Allosteric enzyme</keyword>
<dbReference type="STRING" id="681398.PJIAN_134"/>
<dbReference type="GO" id="GO:0008184">
    <property type="term" value="F:glycogen phosphorylase activity"/>
    <property type="evidence" value="ECO:0007669"/>
    <property type="project" value="InterPro"/>
</dbReference>
<keyword evidence="4" id="KW-0663">Pyridoxal phosphate</keyword>
<dbReference type="GO" id="GO:0030170">
    <property type="term" value="F:pyridoxal phosphate binding"/>
    <property type="evidence" value="ECO:0007669"/>
    <property type="project" value="InterPro"/>
</dbReference>
<dbReference type="Pfam" id="PF11897">
    <property type="entry name" value="DUF3417"/>
    <property type="match status" value="1"/>
</dbReference>
<accession>A0A161LCF1</accession>
<evidence type="ECO:0000256" key="3">
    <source>
        <dbReference type="ARBA" id="ARBA00022533"/>
    </source>
</evidence>
<dbReference type="InterPro" id="IPR024517">
    <property type="entry name" value="Glycogen_phosphorylase_DUF3417"/>
</dbReference>
<evidence type="ECO:0000256" key="1">
    <source>
        <dbReference type="ARBA" id="ARBA00001275"/>
    </source>
</evidence>
<evidence type="ECO:0000313" key="7">
    <source>
        <dbReference type="Proteomes" id="UP000076586"/>
    </source>
</evidence>
<proteinExistence type="inferred from homology"/>
<feature type="modified residue" description="N6-(pyridoxal phosphate)lysine" evidence="4">
    <location>
        <position position="609"/>
    </location>
</feature>
<dbReference type="PANTHER" id="PTHR42655:SF1">
    <property type="entry name" value="GLYCOGEN PHOSPHORYLASE"/>
    <property type="match status" value="1"/>
</dbReference>
<evidence type="ECO:0000259" key="5">
    <source>
        <dbReference type="Pfam" id="PF11897"/>
    </source>
</evidence>
<evidence type="ECO:0000256" key="4">
    <source>
        <dbReference type="PIRSR" id="PIRSR000460-1"/>
    </source>
</evidence>
<reference evidence="7" key="1">
    <citation type="submission" date="2016-04" db="EMBL/GenBank/DDBJ databases">
        <title>Draft genome sequence of Paludibacter jiangxiensis strain NM7.</title>
        <authorList>
            <person name="Qiu Y."/>
            <person name="Matsuura N."/>
            <person name="Ohashi A."/>
            <person name="Tourlousse M.D."/>
            <person name="Sekiguchi Y."/>
        </authorList>
    </citation>
    <scope>NUCLEOTIDE SEQUENCE [LARGE SCALE GENOMIC DNA]</scope>
    <source>
        <strain evidence="7">NM7</strain>
    </source>
</reference>
<comment type="caution">
    <text evidence="6">The sequence shown here is derived from an EMBL/GenBank/DDBJ whole genome shotgun (WGS) entry which is preliminary data.</text>
</comment>
<dbReference type="InterPro" id="IPR011834">
    <property type="entry name" value="Agluc_phsphrylas"/>
</dbReference>
<dbReference type="AlphaFoldDB" id="A0A161LCF1"/>
<dbReference type="GO" id="GO:0005975">
    <property type="term" value="P:carbohydrate metabolic process"/>
    <property type="evidence" value="ECO:0007669"/>
    <property type="project" value="InterPro"/>
</dbReference>
<dbReference type="PIRSF" id="PIRSF000460">
    <property type="entry name" value="Pprylas_GlgP"/>
    <property type="match status" value="1"/>
</dbReference>
<dbReference type="Pfam" id="PF00343">
    <property type="entry name" value="Phosphorylase"/>
    <property type="match status" value="1"/>
</dbReference>
<protein>
    <submittedName>
        <fullName evidence="6">Starch phosphorylase</fullName>
    </submittedName>
</protein>
<evidence type="ECO:0000313" key="6">
    <source>
        <dbReference type="EMBL" id="GAT61455.1"/>
    </source>
</evidence>
<evidence type="ECO:0000256" key="2">
    <source>
        <dbReference type="ARBA" id="ARBA00006047"/>
    </source>
</evidence>
<feature type="domain" description="DUF3417" evidence="5">
    <location>
        <begin position="22"/>
        <end position="123"/>
    </location>
</feature>
<dbReference type="InterPro" id="IPR052182">
    <property type="entry name" value="Glycogen/Maltodextrin_Phosph"/>
</dbReference>
<dbReference type="InterPro" id="IPR000811">
    <property type="entry name" value="Glyco_trans_35"/>
</dbReference>
<dbReference type="SUPFAM" id="SSF53756">
    <property type="entry name" value="UDP-Glycosyltransferase/glycogen phosphorylase"/>
    <property type="match status" value="1"/>
</dbReference>
<dbReference type="Proteomes" id="UP000076586">
    <property type="component" value="Unassembled WGS sequence"/>
</dbReference>
<dbReference type="NCBIfam" id="TIGR02094">
    <property type="entry name" value="more_P_ylases"/>
    <property type="match status" value="1"/>
</dbReference>
<comment type="catalytic activity">
    <reaction evidence="1">
        <text>[(1-&gt;4)-alpha-D-glucosyl](n) + phosphate = [(1-&gt;4)-alpha-D-glucosyl](n-1) + alpha-D-glucose 1-phosphate</text>
        <dbReference type="Rhea" id="RHEA:41732"/>
        <dbReference type="Rhea" id="RHEA-COMP:9584"/>
        <dbReference type="Rhea" id="RHEA-COMP:9586"/>
        <dbReference type="ChEBI" id="CHEBI:15444"/>
        <dbReference type="ChEBI" id="CHEBI:43474"/>
        <dbReference type="ChEBI" id="CHEBI:58601"/>
        <dbReference type="EC" id="2.4.1.1"/>
    </reaction>
</comment>
<organism evidence="6 7">
    <name type="scientific">Paludibacter jiangxiensis</name>
    <dbReference type="NCBI Taxonomy" id="681398"/>
    <lineage>
        <taxon>Bacteria</taxon>
        <taxon>Pseudomonadati</taxon>
        <taxon>Bacteroidota</taxon>
        <taxon>Bacteroidia</taxon>
        <taxon>Bacteroidales</taxon>
        <taxon>Paludibacteraceae</taxon>
        <taxon>Paludibacter</taxon>
    </lineage>
</organism>
<dbReference type="Gene3D" id="3.40.50.2000">
    <property type="entry name" value="Glycogen Phosphorylase B"/>
    <property type="match status" value="2"/>
</dbReference>
<dbReference type="RefSeq" id="WP_068701018.1">
    <property type="nucleotide sequence ID" value="NZ_BDCR01000001.1"/>
</dbReference>